<comment type="caution">
    <text evidence="1">The sequence shown here is derived from an EMBL/GenBank/DDBJ whole genome shotgun (WGS) entry which is preliminary data.</text>
</comment>
<dbReference type="InterPro" id="IPR008979">
    <property type="entry name" value="Galactose-bd-like_sf"/>
</dbReference>
<dbReference type="CDD" id="cd03143">
    <property type="entry name" value="A4_beta-galactosidase_middle_domain"/>
    <property type="match status" value="1"/>
</dbReference>
<sequence length="1081" mass="124298">MFCEKQFANPDSKYGIHPFWFWNGKMNEDEIRHQIQEMANKNVGGFFLCARQGMSVPYLSNEWFAKVTYAIEVAASYQLEVWLYDEYPYPSGMAGGEVILEHADAKHYSLIHQVEKVEGGTKGSFEMPWARVLSAKAVPISEETKKPVWEDAIDVNDFIGNLQVEPVFQKTGLTAYNQKRFFTYKPKKFLNWTAPKGTWEVHCFLEEEISDFKYYGTFVDPCHKEAMATFIESTHERYASEIKHHFGKTVKGMFSDEIGLLGKLPWSPKLLSFFKEKNGYDLRDCLQLLIDNDGGLASKVRYDYFQAIHLLLREAYHKQVHDWCEKNDMQYVAEVPAVRMTTQLYSHVPGGDSAHEKLGRSLEWILETYFSSFRANPKMISSVSNQLGRERALIECFHSVGWSMTLQDAKWMIDRLAAFGVNFFNFHAFFYTLDGLVKHDAPPSQFLQNPYWKHFKLLGDYTKRISFLMSEGTLVRSIAVLDPTTSLWEHMGNPFRGFDYSGEDEKEQRKLEKLKQHWSDICISLTTHYKDYDHLDPELLEQAEIKNNTIQIGKATYSVLILPPMTNVESAAWMKIKQFIEQGGTVIANCLLPTELIDRHDSNVDEILETFGVSHQSEDDFWNENPTPPQTELFSKGKNHAYFISVTAKKHERIQTLLTLIDDHLKEDITFLTEKGGTSFLLQQRKIDDQSNLVFISNQEGENQKTTLLIKLKNEEVVCSRLDIETGKIEQIHATKSGDGWRVELDFAPYQSQAIQVRNGKELNDKNVIPYKNEKTSQWKLSSIEGWDVCPLQDNMIRFDTFELTLGSEEEGMPTGQVQVKTFIDQCEDLAKRKNLPVSFKQIFGTPMRLNMDYPIEASYATHFTIDEMPSRCFVVMDLHAISGNYEILINGSPVNSDSFRQRFIYDHMNQVCDIHSLIKQGKNTITVKVSIEHDWDGVVDAFYIMGDFGVGFDEQNSSVITTLPQNARSLVGPYEGLPFYAGTISFKRDVNVTDLPEIEEFVVSFDEFDQFHDCAEVFINGQSLSVRAWSPYEWSGKTNILVHGENVIEVQVTTTLIGLLEGKYFDYKTHSLKDVRILEN</sequence>
<evidence type="ECO:0000313" key="2">
    <source>
        <dbReference type="Proteomes" id="UP001589838"/>
    </source>
</evidence>
<dbReference type="InterPro" id="IPR029062">
    <property type="entry name" value="Class_I_gatase-like"/>
</dbReference>
<keyword evidence="2" id="KW-1185">Reference proteome</keyword>
<dbReference type="Gene3D" id="3.40.50.880">
    <property type="match status" value="1"/>
</dbReference>
<gene>
    <name evidence="1" type="ORF">ACFFHM_17030</name>
</gene>
<dbReference type="GO" id="GO:0016787">
    <property type="term" value="F:hydrolase activity"/>
    <property type="evidence" value="ECO:0007669"/>
    <property type="project" value="UniProtKB-KW"/>
</dbReference>
<dbReference type="SUPFAM" id="SSF49785">
    <property type="entry name" value="Galactose-binding domain-like"/>
    <property type="match status" value="1"/>
</dbReference>
<keyword evidence="1" id="KW-0378">Hydrolase</keyword>
<dbReference type="PANTHER" id="PTHR36848">
    <property type="entry name" value="DNA-BINDING PROTEIN (PUTATIVE SECRETED PROTEIN)-RELATED"/>
    <property type="match status" value="1"/>
</dbReference>
<proteinExistence type="predicted"/>
<dbReference type="InterPro" id="IPR053161">
    <property type="entry name" value="Ulvan_degrading_GH"/>
</dbReference>
<protein>
    <submittedName>
        <fullName evidence="1">Glycosyl hydrolase</fullName>
    </submittedName>
</protein>
<reference evidence="1 2" key="1">
    <citation type="submission" date="2024-09" db="EMBL/GenBank/DDBJ databases">
        <authorList>
            <person name="Sun Q."/>
            <person name="Mori K."/>
        </authorList>
    </citation>
    <scope>NUCLEOTIDE SEQUENCE [LARGE SCALE GENOMIC DNA]</scope>
    <source>
        <strain evidence="1 2">NCAIM B.02610</strain>
    </source>
</reference>
<evidence type="ECO:0000313" key="1">
    <source>
        <dbReference type="EMBL" id="MFC0472159.1"/>
    </source>
</evidence>
<dbReference type="Pfam" id="PF17132">
    <property type="entry name" value="Glyco_hydro_106"/>
    <property type="match status" value="1"/>
</dbReference>
<dbReference type="RefSeq" id="WP_335963923.1">
    <property type="nucleotide sequence ID" value="NZ_JAXBLX010000068.1"/>
</dbReference>
<name>A0ABV6KFT1_9BACI</name>
<organism evidence="1 2">
    <name type="scientific">Halalkalibacter kiskunsagensis</name>
    <dbReference type="NCBI Taxonomy" id="1548599"/>
    <lineage>
        <taxon>Bacteria</taxon>
        <taxon>Bacillati</taxon>
        <taxon>Bacillota</taxon>
        <taxon>Bacilli</taxon>
        <taxon>Bacillales</taxon>
        <taxon>Bacillaceae</taxon>
        <taxon>Halalkalibacter</taxon>
    </lineage>
</organism>
<dbReference type="Proteomes" id="UP001589838">
    <property type="component" value="Unassembled WGS sequence"/>
</dbReference>
<dbReference type="PANTHER" id="PTHR36848:SF2">
    <property type="entry name" value="SECRETED PROTEIN"/>
    <property type="match status" value="1"/>
</dbReference>
<accession>A0ABV6KFT1</accession>
<dbReference type="Gene3D" id="2.60.120.260">
    <property type="entry name" value="Galactose-binding domain-like"/>
    <property type="match status" value="1"/>
</dbReference>
<dbReference type="EMBL" id="JBHLUX010000039">
    <property type="protein sequence ID" value="MFC0472159.1"/>
    <property type="molecule type" value="Genomic_DNA"/>
</dbReference>